<protein>
    <recommendedName>
        <fullName evidence="3">GIY-YIG domain-containing protein</fullName>
    </recommendedName>
</protein>
<evidence type="ECO:0008006" key="3">
    <source>
        <dbReference type="Google" id="ProtNLM"/>
    </source>
</evidence>
<evidence type="ECO:0000313" key="1">
    <source>
        <dbReference type="EMBL" id="QBF47638.1"/>
    </source>
</evidence>
<keyword evidence="2" id="KW-1185">Reference proteome</keyword>
<sequence length="169" mass="18962">MPVDPVATTASRSLVFAGQRQLVSTWQEAVAREECSPALGQWVRWLTLSKTPDYTPTSMPLDVLHVRRGEIEDPVLWPQGVEPRVYVAFDGREAVYVGQTGRPLLHRIRQHYGNQSTADQREKAGTWEFITSVAFSGLRHGQLGELEASAARWVLPAHRRAGRQHPRTG</sequence>
<dbReference type="EMBL" id="CP036164">
    <property type="protein sequence ID" value="QBF47638.1"/>
    <property type="molecule type" value="Genomic_DNA"/>
</dbReference>
<dbReference type="RefSeq" id="WP_130630822.1">
    <property type="nucleotide sequence ID" value="NZ_CP036164.1"/>
</dbReference>
<dbReference type="Proteomes" id="UP000290408">
    <property type="component" value="Chromosome"/>
</dbReference>
<evidence type="ECO:0000313" key="2">
    <source>
        <dbReference type="Proteomes" id="UP000290408"/>
    </source>
</evidence>
<proteinExistence type="predicted"/>
<dbReference type="OrthoDB" id="5189156at2"/>
<organism evidence="1 2">
    <name type="scientific">Janibacter limosus</name>
    <dbReference type="NCBI Taxonomy" id="53458"/>
    <lineage>
        <taxon>Bacteria</taxon>
        <taxon>Bacillati</taxon>
        <taxon>Actinomycetota</taxon>
        <taxon>Actinomycetes</taxon>
        <taxon>Micrococcales</taxon>
        <taxon>Intrasporangiaceae</taxon>
        <taxon>Janibacter</taxon>
    </lineage>
</organism>
<gene>
    <name evidence="1" type="ORF">EXU32_16120</name>
</gene>
<accession>A0A4V0ZBD7</accession>
<reference evidence="1 2" key="1">
    <citation type="submission" date="2019-02" db="EMBL/GenBank/DDBJ databases">
        <title>Genomic data mining of an Antarctic deep-sea actinobacterium, Janibacterlimosus P3-3-X1.</title>
        <authorList>
            <person name="Liao L."/>
            <person name="Chen B."/>
        </authorList>
    </citation>
    <scope>NUCLEOTIDE SEQUENCE [LARGE SCALE GENOMIC DNA]</scope>
    <source>
        <strain evidence="1 2">P3-3-X1</strain>
    </source>
</reference>
<dbReference type="KEGG" id="jli:EXU32_16120"/>
<dbReference type="AlphaFoldDB" id="A0A4V0ZBD7"/>
<name>A0A4V0ZBD7_9MICO</name>